<gene>
    <name evidence="6" type="ORF">AFR_17480</name>
</gene>
<dbReference type="SMART" id="SM00342">
    <property type="entry name" value="HTH_ARAC"/>
    <property type="match status" value="1"/>
</dbReference>
<proteinExistence type="predicted"/>
<dbReference type="STRING" id="1246995.AFR_17480"/>
<keyword evidence="2" id="KW-0238">DNA-binding</keyword>
<dbReference type="KEGG" id="afs:AFR_17480"/>
<dbReference type="Pfam" id="PF12833">
    <property type="entry name" value="HTH_18"/>
    <property type="match status" value="1"/>
</dbReference>
<dbReference type="InterPro" id="IPR018060">
    <property type="entry name" value="HTH_AraC"/>
</dbReference>
<dbReference type="AlphaFoldDB" id="U5VY08"/>
<dbReference type="GO" id="GO:0003700">
    <property type="term" value="F:DNA-binding transcription factor activity"/>
    <property type="evidence" value="ECO:0007669"/>
    <property type="project" value="InterPro"/>
</dbReference>
<dbReference type="InterPro" id="IPR032783">
    <property type="entry name" value="AraC_lig"/>
</dbReference>
<dbReference type="Gene3D" id="1.10.10.60">
    <property type="entry name" value="Homeodomain-like"/>
    <property type="match status" value="2"/>
</dbReference>
<dbReference type="Pfam" id="PF12852">
    <property type="entry name" value="Cupin_6"/>
    <property type="match status" value="1"/>
</dbReference>
<feature type="compositionally biased region" description="Low complexity" evidence="4">
    <location>
        <begin position="317"/>
        <end position="330"/>
    </location>
</feature>
<dbReference type="Proteomes" id="UP000017746">
    <property type="component" value="Chromosome"/>
</dbReference>
<dbReference type="GO" id="GO:0043565">
    <property type="term" value="F:sequence-specific DNA binding"/>
    <property type="evidence" value="ECO:0007669"/>
    <property type="project" value="InterPro"/>
</dbReference>
<organism evidence="6 7">
    <name type="scientific">Actinoplanes friuliensis DSM 7358</name>
    <dbReference type="NCBI Taxonomy" id="1246995"/>
    <lineage>
        <taxon>Bacteria</taxon>
        <taxon>Bacillati</taxon>
        <taxon>Actinomycetota</taxon>
        <taxon>Actinomycetes</taxon>
        <taxon>Micromonosporales</taxon>
        <taxon>Micromonosporaceae</taxon>
        <taxon>Actinoplanes</taxon>
    </lineage>
</organism>
<dbReference type="PANTHER" id="PTHR46796:SF13">
    <property type="entry name" value="HTH-TYPE TRANSCRIPTIONAL ACTIVATOR RHAS"/>
    <property type="match status" value="1"/>
</dbReference>
<dbReference type="InterPro" id="IPR050204">
    <property type="entry name" value="AraC_XylS_family_regulators"/>
</dbReference>
<feature type="region of interest" description="Disordered" evidence="4">
    <location>
        <begin position="297"/>
        <end position="338"/>
    </location>
</feature>
<evidence type="ECO:0000256" key="1">
    <source>
        <dbReference type="ARBA" id="ARBA00023015"/>
    </source>
</evidence>
<dbReference type="eggNOG" id="COG2207">
    <property type="taxonomic scope" value="Bacteria"/>
</dbReference>
<evidence type="ECO:0000259" key="5">
    <source>
        <dbReference type="PROSITE" id="PS01124"/>
    </source>
</evidence>
<keyword evidence="7" id="KW-1185">Reference proteome</keyword>
<protein>
    <submittedName>
        <fullName evidence="6">AraC-family transcriptional regulator</fullName>
    </submittedName>
</protein>
<evidence type="ECO:0000256" key="3">
    <source>
        <dbReference type="ARBA" id="ARBA00023163"/>
    </source>
</evidence>
<evidence type="ECO:0000313" key="7">
    <source>
        <dbReference type="Proteomes" id="UP000017746"/>
    </source>
</evidence>
<accession>U5VY08</accession>
<dbReference type="PROSITE" id="PS00041">
    <property type="entry name" value="HTH_ARAC_FAMILY_1"/>
    <property type="match status" value="1"/>
</dbReference>
<dbReference type="EMBL" id="CP006272">
    <property type="protein sequence ID" value="AGZ41774.1"/>
    <property type="molecule type" value="Genomic_DNA"/>
</dbReference>
<dbReference type="HOGENOM" id="CLU_000445_81_0_11"/>
<evidence type="ECO:0000256" key="4">
    <source>
        <dbReference type="SAM" id="MobiDB-lite"/>
    </source>
</evidence>
<evidence type="ECO:0000256" key="2">
    <source>
        <dbReference type="ARBA" id="ARBA00023125"/>
    </source>
</evidence>
<reference evidence="6 7" key="1">
    <citation type="journal article" date="2014" name="J. Biotechnol.">
        <title>Complete genome sequence of the actinobacterium Actinoplanes friuliensis HAG 010964, producer of the lipopeptide antibiotic friulimycin.</title>
        <authorList>
            <person name="Ruckert C."/>
            <person name="Szczepanowski R."/>
            <person name="Albersmeier A."/>
            <person name="Goesmann A."/>
            <person name="Fischer N."/>
            <person name="Steinkamper A."/>
            <person name="Puhler A."/>
            <person name="Biener R."/>
            <person name="Schwartz D."/>
            <person name="Kalinowski J."/>
        </authorList>
    </citation>
    <scope>NUCLEOTIDE SEQUENCE [LARGE SCALE GENOMIC DNA]</scope>
    <source>
        <strain evidence="6 7">DSM 7358</strain>
    </source>
</reference>
<sequence>MDPLQDVLTLLDPAAYLSAGLVAGGSWAVRFEPPAGVKFNAVSRGSCLLTVDGVPGTIPLAEGDCFLLTRPRGFVLAGDPEAFPVPAGLIFAAAAGGPARAGTGDEVALLGGGFDFGARARDLLLDALPPVVHVPAGTREAGTLRWAIGRIDAELREGRPASGLLAEHLAVVMLIEILRLRLSTTPAPVSGWLAGLGDPVVAAALRAVHARPAYPWTVAGLAREAAVSRSTLAARFRALVGRGPLDYLTGWRLELAADRLRRGTDPIAVIARDIGYGSESALSVAFKRVLGDSPAAYRSRHSAGSRNQRSFSKESGRSSPAPSAGSGRSAMIERASSR</sequence>
<dbReference type="PROSITE" id="PS01124">
    <property type="entry name" value="HTH_ARAC_FAMILY_2"/>
    <property type="match status" value="1"/>
</dbReference>
<evidence type="ECO:0000313" key="6">
    <source>
        <dbReference type="EMBL" id="AGZ41774.1"/>
    </source>
</evidence>
<feature type="domain" description="HTH araC/xylS-type" evidence="5">
    <location>
        <begin position="202"/>
        <end position="300"/>
    </location>
</feature>
<keyword evidence="1" id="KW-0805">Transcription regulation</keyword>
<dbReference type="InterPro" id="IPR009057">
    <property type="entry name" value="Homeodomain-like_sf"/>
</dbReference>
<dbReference type="SUPFAM" id="SSF46689">
    <property type="entry name" value="Homeodomain-like"/>
    <property type="match status" value="2"/>
</dbReference>
<dbReference type="PANTHER" id="PTHR46796">
    <property type="entry name" value="HTH-TYPE TRANSCRIPTIONAL ACTIVATOR RHAS-RELATED"/>
    <property type="match status" value="1"/>
</dbReference>
<keyword evidence="3" id="KW-0804">Transcription</keyword>
<dbReference type="InterPro" id="IPR018062">
    <property type="entry name" value="HTH_AraC-typ_CS"/>
</dbReference>
<name>U5VY08_9ACTN</name>